<evidence type="ECO:0000259" key="10">
    <source>
        <dbReference type="SMART" id="SM00900"/>
    </source>
</evidence>
<evidence type="ECO:0000313" key="11">
    <source>
        <dbReference type="EMBL" id="MBP2057207.1"/>
    </source>
</evidence>
<gene>
    <name evidence="11" type="ORF">J2Z60_000369</name>
</gene>
<dbReference type="Gene3D" id="3.50.50.60">
    <property type="entry name" value="FAD/NAD(P)-binding domain"/>
    <property type="match status" value="1"/>
</dbReference>
<comment type="cofactor">
    <cofactor evidence="2">
        <name>FAD</name>
        <dbReference type="ChEBI" id="CHEBI:57692"/>
    </cofactor>
</comment>
<evidence type="ECO:0000256" key="6">
    <source>
        <dbReference type="ARBA" id="ARBA00022827"/>
    </source>
</evidence>
<feature type="region of interest" description="Disordered" evidence="9">
    <location>
        <begin position="585"/>
        <end position="615"/>
    </location>
</feature>
<evidence type="ECO:0000256" key="3">
    <source>
        <dbReference type="ARBA" id="ARBA00013137"/>
    </source>
</evidence>
<protein>
    <recommendedName>
        <fullName evidence="4">Urocanate reductase</fullName>
        <ecNumber evidence="3">1.3.99.33</ecNumber>
    </recommendedName>
</protein>
<evidence type="ECO:0000256" key="5">
    <source>
        <dbReference type="ARBA" id="ARBA00022630"/>
    </source>
</evidence>
<dbReference type="EC" id="1.3.99.33" evidence="3"/>
<evidence type="ECO:0000256" key="2">
    <source>
        <dbReference type="ARBA" id="ARBA00001974"/>
    </source>
</evidence>
<feature type="domain" description="FMN-binding" evidence="10">
    <location>
        <begin position="12"/>
        <end position="85"/>
    </location>
</feature>
<dbReference type="SMART" id="SM00900">
    <property type="entry name" value="FMN_bind"/>
    <property type="match status" value="1"/>
</dbReference>
<keyword evidence="12" id="KW-1185">Reference proteome</keyword>
<dbReference type="InterPro" id="IPR036188">
    <property type="entry name" value="FAD/NAD-bd_sf"/>
</dbReference>
<dbReference type="InterPro" id="IPR007329">
    <property type="entry name" value="FMN-bd"/>
</dbReference>
<dbReference type="SUPFAM" id="SSF56425">
    <property type="entry name" value="Succinate dehydrogenase/fumarate reductase flavoprotein, catalytic domain"/>
    <property type="match status" value="1"/>
</dbReference>
<keyword evidence="5" id="KW-0285">Flavoprotein</keyword>
<evidence type="ECO:0000256" key="1">
    <source>
        <dbReference type="ARBA" id="ARBA00001917"/>
    </source>
</evidence>
<dbReference type="EMBL" id="JAGGLU010000001">
    <property type="protein sequence ID" value="MBP2057207.1"/>
    <property type="molecule type" value="Genomic_DNA"/>
</dbReference>
<dbReference type="GO" id="GO:0016491">
    <property type="term" value="F:oxidoreductase activity"/>
    <property type="evidence" value="ECO:0007669"/>
    <property type="project" value="UniProtKB-KW"/>
</dbReference>
<comment type="catalytic activity">
    <reaction evidence="8">
        <text>dihydrourocanate + A = urocanate + AH2</text>
        <dbReference type="Rhea" id="RHEA:36059"/>
        <dbReference type="ChEBI" id="CHEBI:13193"/>
        <dbReference type="ChEBI" id="CHEBI:17499"/>
        <dbReference type="ChEBI" id="CHEBI:27247"/>
        <dbReference type="ChEBI" id="CHEBI:72991"/>
        <dbReference type="EC" id="1.3.99.33"/>
    </reaction>
</comment>
<evidence type="ECO:0000256" key="9">
    <source>
        <dbReference type="SAM" id="MobiDB-lite"/>
    </source>
</evidence>
<evidence type="ECO:0000256" key="4">
    <source>
        <dbReference type="ARBA" id="ARBA00015872"/>
    </source>
</evidence>
<organism evidence="11 12">
    <name type="scientific">Lactobacillus colini</name>
    <dbReference type="NCBI Taxonomy" id="1819254"/>
    <lineage>
        <taxon>Bacteria</taxon>
        <taxon>Bacillati</taxon>
        <taxon>Bacillota</taxon>
        <taxon>Bacilli</taxon>
        <taxon>Lactobacillales</taxon>
        <taxon>Lactobacillaceae</taxon>
        <taxon>Lactobacillus</taxon>
    </lineage>
</organism>
<proteinExistence type="predicted"/>
<keyword evidence="7 11" id="KW-0560">Oxidoreductase</keyword>
<dbReference type="InterPro" id="IPR003953">
    <property type="entry name" value="FAD-dep_OxRdtase_2_FAD-bd"/>
</dbReference>
<dbReference type="PANTHER" id="PTHR43400:SF10">
    <property type="entry name" value="3-OXOSTEROID 1-DEHYDROGENASE"/>
    <property type="match status" value="1"/>
</dbReference>
<dbReference type="Pfam" id="PF00890">
    <property type="entry name" value="FAD_binding_2"/>
    <property type="match status" value="1"/>
</dbReference>
<sequence>MQNGTYSATIQGFHGPITAHVKVNDNNIEDVKLKGLTPFTVGETAAKIMAKKIVEYNSVDIDAITSASYSSNAVRLAVKKALKLANGEIDQARADDYKADKFEQPRIPKYAPVSSKHYYESQVTYTDQYDMIIAGSGVSGLAAAIVGAEHGLRVHIFEKAGMAGGTSKYSEGEVQAAGTEPQRKFSKFKDDNVETHIEELLLAGGSDVDINLVKSYAQDAPKIIEWLSDLGIKWTSVFGHKGLPYEDRSLQADRIHIYEHGGVGGGGIVLTNLLLKTALDKGVTISYDSPVIGLINKSTVDNRVTGVVIKNSKTTEYYKAKKGVLLATSGIDHNISLSKALSPENYRDLMNHKVNTSRVNTGDGIMLGMNLGAAITGFGGVVDSNSHIPEARNSHPTVPAIFVNGFGNRYVNEEMTYGYITRQNFLQQEATKKDNWAIFNENILGIPGTWKDKSALQSYIKQGFIKKADTVKELAEKIGVSAVNLKHTITVWNKVVDKGEDCEFGRRLALKKLSAPYYAYQMVDGNYGTIGGLKVDVDQHVLDNLGKIIPDLYAAGMNAGGTIGKVYFASGLALGTGLHQGRQAAKSIAEGSDMTRSAEEVSHNASDTTSSASQY</sequence>
<name>A0ABS4MBZ7_9LACO</name>
<keyword evidence="6" id="KW-0274">FAD</keyword>
<dbReference type="InterPro" id="IPR050315">
    <property type="entry name" value="FAD-oxidoreductase_2"/>
</dbReference>
<dbReference type="Gene3D" id="3.90.1010.20">
    <property type="match status" value="1"/>
</dbReference>
<comment type="cofactor">
    <cofactor evidence="1">
        <name>FMN</name>
        <dbReference type="ChEBI" id="CHEBI:58210"/>
    </cofactor>
</comment>
<dbReference type="RefSeq" id="WP_209685805.1">
    <property type="nucleotide sequence ID" value="NZ_JAGGLU010000001.1"/>
</dbReference>
<comment type="caution">
    <text evidence="11">The sequence shown here is derived from an EMBL/GenBank/DDBJ whole genome shotgun (WGS) entry which is preliminary data.</text>
</comment>
<dbReference type="Gene3D" id="3.90.700.10">
    <property type="entry name" value="Succinate dehydrogenase/fumarate reductase flavoprotein, catalytic domain"/>
    <property type="match status" value="1"/>
</dbReference>
<dbReference type="SUPFAM" id="SSF51905">
    <property type="entry name" value="FAD/NAD(P)-binding domain"/>
    <property type="match status" value="1"/>
</dbReference>
<evidence type="ECO:0000313" key="12">
    <source>
        <dbReference type="Proteomes" id="UP001519292"/>
    </source>
</evidence>
<evidence type="ECO:0000256" key="8">
    <source>
        <dbReference type="ARBA" id="ARBA00049922"/>
    </source>
</evidence>
<dbReference type="PANTHER" id="PTHR43400">
    <property type="entry name" value="FUMARATE REDUCTASE"/>
    <property type="match status" value="1"/>
</dbReference>
<dbReference type="Pfam" id="PF04205">
    <property type="entry name" value="FMN_bind"/>
    <property type="match status" value="1"/>
</dbReference>
<feature type="compositionally biased region" description="Polar residues" evidence="9">
    <location>
        <begin position="603"/>
        <end position="615"/>
    </location>
</feature>
<accession>A0ABS4MBZ7</accession>
<dbReference type="InterPro" id="IPR027477">
    <property type="entry name" value="Succ_DH/fumarate_Rdtase_cat_sf"/>
</dbReference>
<evidence type="ECO:0000256" key="7">
    <source>
        <dbReference type="ARBA" id="ARBA00023002"/>
    </source>
</evidence>
<reference evidence="11 12" key="1">
    <citation type="submission" date="2021-03" db="EMBL/GenBank/DDBJ databases">
        <title>Genomic Encyclopedia of Type Strains, Phase IV (KMG-IV): sequencing the most valuable type-strain genomes for metagenomic binning, comparative biology and taxonomic classification.</title>
        <authorList>
            <person name="Goeker M."/>
        </authorList>
    </citation>
    <scope>NUCLEOTIDE SEQUENCE [LARGE SCALE GENOMIC DNA]</scope>
    <source>
        <strain evidence="11 12">DSM 101872</strain>
    </source>
</reference>
<dbReference type="Proteomes" id="UP001519292">
    <property type="component" value="Unassembled WGS sequence"/>
</dbReference>